<accession>A0A4V3DMJ6</accession>
<proteinExistence type="predicted"/>
<sequence length="539" mass="56085">MFNRKLIFAACASALFTSQAYGQAAVWQVVAGEDGRVVASNLPSATNRSITDIFLGDAGAGQVGFRVSSPAASAGYWASKNGIFNRYTQTAVTGTLGPGRSGAESNHVFLDVYSEWGAVATDGQRVFAARASDPNATANASYGLWRWDGSRNTEAARTLSDGVYGPGLGAGWVFPNSSTFANARMMVGGNVLITSTTTSPTGASSGLIVRHVPGTGNIPCLRNGATEPALSPGLTAGDSFQSGWSFGNLAITPQGRVYGDFSATGSRDGIWEICNGAPRAIAVDDETGARGPGMGSAYFTDVYPPFPGVNGAVMFFSYFRTSPSSSGFGLFLHNGSSNQPLAYNDTAGLFGPNWAGSTWGTFDVESSGSGSLSTGGQYASFTASVNTPDSTARGLWRVRVGQRPELVALIGLTGQYAPEPGRTWASFGASAILSNGDIVLEARSDPGNTYALWLLENGNPTPRRILEPGQTVPLATTQGTVQATIASFDLNNGGAQYSRGSDGWIGADGTIMVVATLTNYGEAILTSRPSDRIFSYGFN</sequence>
<evidence type="ECO:0000313" key="2">
    <source>
        <dbReference type="EMBL" id="TDR44916.1"/>
    </source>
</evidence>
<protein>
    <submittedName>
        <fullName evidence="2">Uncharacterized protein</fullName>
    </submittedName>
</protein>
<comment type="caution">
    <text evidence="2">The sequence shown here is derived from an EMBL/GenBank/DDBJ whole genome shotgun (WGS) entry which is preliminary data.</text>
</comment>
<dbReference type="AlphaFoldDB" id="A0A4V3DMJ6"/>
<dbReference type="Proteomes" id="UP000295293">
    <property type="component" value="Unassembled WGS sequence"/>
</dbReference>
<evidence type="ECO:0000256" key="1">
    <source>
        <dbReference type="SAM" id="SignalP"/>
    </source>
</evidence>
<reference evidence="2 3" key="1">
    <citation type="submission" date="2019-03" db="EMBL/GenBank/DDBJ databases">
        <title>Genomic Encyclopedia of Type Strains, Phase IV (KMG-IV): sequencing the most valuable type-strain genomes for metagenomic binning, comparative biology and taxonomic classification.</title>
        <authorList>
            <person name="Goeker M."/>
        </authorList>
    </citation>
    <scope>NUCLEOTIDE SEQUENCE [LARGE SCALE GENOMIC DNA]</scope>
    <source>
        <strain evidence="2 3">DSM 21667</strain>
    </source>
</reference>
<name>A0A4V3DMJ6_9GAMM</name>
<feature type="signal peptide" evidence="1">
    <location>
        <begin position="1"/>
        <end position="24"/>
    </location>
</feature>
<organism evidence="2 3">
    <name type="scientific">Tahibacter aquaticus</name>
    <dbReference type="NCBI Taxonomy" id="520092"/>
    <lineage>
        <taxon>Bacteria</taxon>
        <taxon>Pseudomonadati</taxon>
        <taxon>Pseudomonadota</taxon>
        <taxon>Gammaproteobacteria</taxon>
        <taxon>Lysobacterales</taxon>
        <taxon>Rhodanobacteraceae</taxon>
        <taxon>Tahibacter</taxon>
    </lineage>
</organism>
<dbReference type="EMBL" id="SNZH01000005">
    <property type="protein sequence ID" value="TDR44916.1"/>
    <property type="molecule type" value="Genomic_DNA"/>
</dbReference>
<gene>
    <name evidence="2" type="ORF">DFR29_10599</name>
</gene>
<keyword evidence="3" id="KW-1185">Reference proteome</keyword>
<evidence type="ECO:0000313" key="3">
    <source>
        <dbReference type="Proteomes" id="UP000295293"/>
    </source>
</evidence>
<keyword evidence="1" id="KW-0732">Signal</keyword>
<feature type="chain" id="PRO_5020410268" evidence="1">
    <location>
        <begin position="25"/>
        <end position="539"/>
    </location>
</feature>